<reference evidence="2" key="1">
    <citation type="submission" date="2016-10" db="EMBL/GenBank/DDBJ databases">
        <authorList>
            <person name="Varghese N."/>
        </authorList>
    </citation>
    <scope>NUCLEOTIDE SEQUENCE [LARGE SCALE GENOMIC DNA]</scope>
    <source>
        <strain evidence="2">HL 19</strain>
    </source>
</reference>
<organism evidence="1 2">
    <name type="scientific">Thiohalorhabdus denitrificans</name>
    <dbReference type="NCBI Taxonomy" id="381306"/>
    <lineage>
        <taxon>Bacteria</taxon>
        <taxon>Pseudomonadati</taxon>
        <taxon>Pseudomonadota</taxon>
        <taxon>Gammaproteobacteria</taxon>
        <taxon>Thiohalorhabdales</taxon>
        <taxon>Thiohalorhabdaceae</taxon>
        <taxon>Thiohalorhabdus</taxon>
    </lineage>
</organism>
<dbReference type="PANTHER" id="PTHR12526:SF600">
    <property type="entry name" value="GLYCOSYL TRANSFERASE GROUP 1"/>
    <property type="match status" value="1"/>
</dbReference>
<keyword evidence="1" id="KW-0808">Transferase</keyword>
<dbReference type="Proteomes" id="UP000183104">
    <property type="component" value="Unassembled WGS sequence"/>
</dbReference>
<dbReference type="OrthoDB" id="9807209at2"/>
<name>A0A0N8PMY5_9GAMM</name>
<evidence type="ECO:0000313" key="2">
    <source>
        <dbReference type="Proteomes" id="UP000183104"/>
    </source>
</evidence>
<dbReference type="RefSeq" id="WP_054966003.1">
    <property type="nucleotide sequence ID" value="NZ_FMUN01000003.1"/>
</dbReference>
<sequence length="419" mass="46201">MTGKPPLLFLAHRIPYPPNKGDKIRSFHLLEYLSRYYDIHLGAFVDDPADWRYAKQTARYCAATELVPLGRGRARLRSLRGLMAGSPLSLPFYQDRRMDAWVRDTLRAVKPRRVMVFSSAMAQYVPGERTPEARRVLDMVDVDSAKWAQYGRMRPGPMGWIFRREGRRLLEHERRAALDFDATVLVTRPERELLEAEVPEAGERLAAVGNGVDVEHFTPGADLRDPYPNTGPILVFTGAMDYWANVDAVTWFAEGVWPGIRERLPAARFFVVGARPTDAVLGLGTRPGIEVTGTVPDIRPYLAHADAAVAPLRVARGIQNKVLEAMAMARPVVATGAALDGLEGLVDYPLVGDDPEALCQATLAALSENPPVSGPALRAWVAERYAWEAHLARFRSLLEDEPVAGAVPAPAQVPVGEEG</sequence>
<gene>
    <name evidence="1" type="ORF">SAMN05661077_1271</name>
</gene>
<keyword evidence="2" id="KW-1185">Reference proteome</keyword>
<dbReference type="PATRIC" id="fig|381306.5.peg.144"/>
<dbReference type="GO" id="GO:0016757">
    <property type="term" value="F:glycosyltransferase activity"/>
    <property type="evidence" value="ECO:0007669"/>
    <property type="project" value="TreeGrafter"/>
</dbReference>
<dbReference type="PANTHER" id="PTHR12526">
    <property type="entry name" value="GLYCOSYLTRANSFERASE"/>
    <property type="match status" value="1"/>
</dbReference>
<proteinExistence type="predicted"/>
<dbReference type="Pfam" id="PF13692">
    <property type="entry name" value="Glyco_trans_1_4"/>
    <property type="match status" value="1"/>
</dbReference>
<dbReference type="CDD" id="cd03801">
    <property type="entry name" value="GT4_PimA-like"/>
    <property type="match status" value="1"/>
</dbReference>
<dbReference type="InterPro" id="IPR017521">
    <property type="entry name" value="Sugar_tfrase_PEP-CTERM_Stp1"/>
</dbReference>
<dbReference type="Gene3D" id="3.40.50.2000">
    <property type="entry name" value="Glycogen Phosphorylase B"/>
    <property type="match status" value="2"/>
</dbReference>
<dbReference type="AlphaFoldDB" id="A0A0N8PMY5"/>
<protein>
    <submittedName>
        <fullName evidence="1">Sugar transferase, PEP-CTERM/EpsH1 system associated</fullName>
    </submittedName>
</protein>
<accession>A0A0N8PMY5</accession>
<dbReference type="SUPFAM" id="SSF53756">
    <property type="entry name" value="UDP-Glycosyltransferase/glycogen phosphorylase"/>
    <property type="match status" value="1"/>
</dbReference>
<dbReference type="NCBIfam" id="TIGR03087">
    <property type="entry name" value="stp1"/>
    <property type="match status" value="1"/>
</dbReference>
<dbReference type="EMBL" id="FMUN01000003">
    <property type="protein sequence ID" value="SCY12331.1"/>
    <property type="molecule type" value="Genomic_DNA"/>
</dbReference>
<dbReference type="STRING" id="381306.AN478_07525"/>
<evidence type="ECO:0000313" key="1">
    <source>
        <dbReference type="EMBL" id="SCY12331.1"/>
    </source>
</evidence>